<reference evidence="5 6" key="2">
    <citation type="submission" date="2019-09" db="EMBL/GenBank/DDBJ databases">
        <authorList>
            <person name="Jin C."/>
        </authorList>
    </citation>
    <scope>NUCLEOTIDE SEQUENCE [LARGE SCALE GENOMIC DNA]</scope>
    <source>
        <strain evidence="5 6">BN140078</strain>
    </source>
</reference>
<dbReference type="Proteomes" id="UP000324611">
    <property type="component" value="Unassembled WGS sequence"/>
</dbReference>
<evidence type="ECO:0000256" key="1">
    <source>
        <dbReference type="ARBA" id="ARBA00010088"/>
    </source>
</evidence>
<feature type="chain" id="PRO_5022988371" evidence="3">
    <location>
        <begin position="20"/>
        <end position="307"/>
    </location>
</feature>
<comment type="similarity">
    <text evidence="1">Belongs to the peptidase S33 family.</text>
</comment>
<evidence type="ECO:0000313" key="5">
    <source>
        <dbReference type="EMBL" id="KAA2239576.1"/>
    </source>
</evidence>
<evidence type="ECO:0000256" key="2">
    <source>
        <dbReference type="ARBA" id="ARBA00022801"/>
    </source>
</evidence>
<dbReference type="InterPro" id="IPR002410">
    <property type="entry name" value="Peptidase_S33"/>
</dbReference>
<name>A0A5B2VM48_9BACT</name>
<dbReference type="PRINTS" id="PR00111">
    <property type="entry name" value="ABHYDROLASE"/>
</dbReference>
<protein>
    <submittedName>
        <fullName evidence="5">Alpha/beta hydrolase</fullName>
    </submittedName>
</protein>
<keyword evidence="3" id="KW-0732">Signal</keyword>
<comment type="caution">
    <text evidence="5">The sequence shown here is derived from an EMBL/GenBank/DDBJ whole genome shotgun (WGS) entry which is preliminary data.</text>
</comment>
<dbReference type="InterPro" id="IPR029058">
    <property type="entry name" value="AB_hydrolase_fold"/>
</dbReference>
<organism evidence="5 6">
    <name type="scientific">Chitinophaga agrisoli</name>
    <dbReference type="NCBI Taxonomy" id="2607653"/>
    <lineage>
        <taxon>Bacteria</taxon>
        <taxon>Pseudomonadati</taxon>
        <taxon>Bacteroidota</taxon>
        <taxon>Chitinophagia</taxon>
        <taxon>Chitinophagales</taxon>
        <taxon>Chitinophagaceae</taxon>
        <taxon>Chitinophaga</taxon>
    </lineage>
</organism>
<dbReference type="Pfam" id="PF00561">
    <property type="entry name" value="Abhydrolase_1"/>
    <property type="match status" value="1"/>
</dbReference>
<proteinExistence type="inferred from homology"/>
<dbReference type="PRINTS" id="PR00793">
    <property type="entry name" value="PROAMNOPTASE"/>
</dbReference>
<dbReference type="AlphaFoldDB" id="A0A5B2VM48"/>
<keyword evidence="6" id="KW-1185">Reference proteome</keyword>
<dbReference type="EMBL" id="VUOC01000004">
    <property type="protein sequence ID" value="KAA2239576.1"/>
    <property type="molecule type" value="Genomic_DNA"/>
</dbReference>
<dbReference type="GO" id="GO:0016020">
    <property type="term" value="C:membrane"/>
    <property type="evidence" value="ECO:0007669"/>
    <property type="project" value="TreeGrafter"/>
</dbReference>
<evidence type="ECO:0000259" key="4">
    <source>
        <dbReference type="Pfam" id="PF00561"/>
    </source>
</evidence>
<reference evidence="5 6" key="1">
    <citation type="submission" date="2019-09" db="EMBL/GenBank/DDBJ databases">
        <title>Chitinophaga ginsengihumi sp. nov., isolated from soil of ginseng rhizosphere.</title>
        <authorList>
            <person name="Lee J."/>
        </authorList>
    </citation>
    <scope>NUCLEOTIDE SEQUENCE [LARGE SCALE GENOMIC DNA]</scope>
    <source>
        <strain evidence="5 6">BN140078</strain>
    </source>
</reference>
<feature type="signal peptide" evidence="3">
    <location>
        <begin position="1"/>
        <end position="19"/>
    </location>
</feature>
<dbReference type="SUPFAM" id="SSF53474">
    <property type="entry name" value="alpha/beta-Hydrolases"/>
    <property type="match status" value="1"/>
</dbReference>
<dbReference type="InterPro" id="IPR000073">
    <property type="entry name" value="AB_hydrolase_1"/>
</dbReference>
<dbReference type="PANTHER" id="PTHR43798:SF33">
    <property type="entry name" value="HYDROLASE, PUTATIVE (AFU_ORTHOLOGUE AFUA_2G14860)-RELATED"/>
    <property type="match status" value="1"/>
</dbReference>
<sequence>MNRLVLLAAFLLQLLSAHAQQLYIKTFGSKNNPPIIFIHGGPRGNAVLFEATTAQKLANKGFYVIVYDRRGEGRSSYEHATLTYQEAFNDLNGIYQHYHLQRANLIGFSFGGLVATLYTAQYPEKVSALILNSGLFAQQATYDHILDSVTTIYNQQHDTAKLKKVQYVAALDKNSAAYRGEVYSLASENGFFKAPHITEDAKQLYQAYDANPLSKNDIRNDQAPLLFYKNEQRTNIDVRPLLIRLRQQHMPVYALYGKQDAIFSLSMINSLKTIIGGQHFRYLDNSSHYLFVDQQQAFLNSLANWLK</sequence>
<feature type="domain" description="AB hydrolase-1" evidence="4">
    <location>
        <begin position="33"/>
        <end position="293"/>
    </location>
</feature>
<dbReference type="RefSeq" id="WP_149840755.1">
    <property type="nucleotide sequence ID" value="NZ_VUOC01000004.1"/>
</dbReference>
<dbReference type="GO" id="GO:0006508">
    <property type="term" value="P:proteolysis"/>
    <property type="evidence" value="ECO:0007669"/>
    <property type="project" value="InterPro"/>
</dbReference>
<gene>
    <name evidence="5" type="ORF">F0L74_25610</name>
</gene>
<dbReference type="InterPro" id="IPR050266">
    <property type="entry name" value="AB_hydrolase_sf"/>
</dbReference>
<evidence type="ECO:0000313" key="6">
    <source>
        <dbReference type="Proteomes" id="UP000324611"/>
    </source>
</evidence>
<dbReference type="Gene3D" id="3.40.50.1820">
    <property type="entry name" value="alpha/beta hydrolase"/>
    <property type="match status" value="1"/>
</dbReference>
<keyword evidence="2 5" id="KW-0378">Hydrolase</keyword>
<evidence type="ECO:0000256" key="3">
    <source>
        <dbReference type="SAM" id="SignalP"/>
    </source>
</evidence>
<accession>A0A5B2VM48</accession>
<dbReference type="PANTHER" id="PTHR43798">
    <property type="entry name" value="MONOACYLGLYCEROL LIPASE"/>
    <property type="match status" value="1"/>
</dbReference>
<dbReference type="GO" id="GO:0008233">
    <property type="term" value="F:peptidase activity"/>
    <property type="evidence" value="ECO:0007669"/>
    <property type="project" value="InterPro"/>
</dbReference>